<dbReference type="AlphaFoldDB" id="A0A5J4X4R7"/>
<sequence length="141" mass="16928">MMSKLSKQDTPIPGYRIISYDAKHPRYRIPHENQYEEHYQDHFTKLDTRFPALYGKFCLPDPDPPENISAAYQTQKFHGDVREIFDAHDRAINYNEIAQDHYNDEIHKQDDALFELRDITHTMQEAVNKRNRENMRKKFES</sequence>
<reference evidence="1 2" key="1">
    <citation type="submission" date="2019-03" db="EMBL/GenBank/DDBJ databases">
        <title>Single cell metagenomics reveals metabolic interactions within the superorganism composed of flagellate Streblomastix strix and complex community of Bacteroidetes bacteria on its surface.</title>
        <authorList>
            <person name="Treitli S.C."/>
            <person name="Kolisko M."/>
            <person name="Husnik F."/>
            <person name="Keeling P."/>
            <person name="Hampl V."/>
        </authorList>
    </citation>
    <scope>NUCLEOTIDE SEQUENCE [LARGE SCALE GENOMIC DNA]</scope>
    <source>
        <strain evidence="1">ST1C</strain>
    </source>
</reference>
<name>A0A5J4X4R7_9EUKA</name>
<accession>A0A5J4X4R7</accession>
<evidence type="ECO:0000313" key="2">
    <source>
        <dbReference type="Proteomes" id="UP000324800"/>
    </source>
</evidence>
<dbReference type="EMBL" id="SNRW01000268">
    <property type="protein sequence ID" value="KAA6402218.1"/>
    <property type="molecule type" value="Genomic_DNA"/>
</dbReference>
<gene>
    <name evidence="1" type="ORF">EZS28_002252</name>
</gene>
<proteinExistence type="predicted"/>
<evidence type="ECO:0000313" key="1">
    <source>
        <dbReference type="EMBL" id="KAA6402218.1"/>
    </source>
</evidence>
<comment type="caution">
    <text evidence="1">The sequence shown here is derived from an EMBL/GenBank/DDBJ whole genome shotgun (WGS) entry which is preliminary data.</text>
</comment>
<dbReference type="Proteomes" id="UP000324800">
    <property type="component" value="Unassembled WGS sequence"/>
</dbReference>
<organism evidence="1 2">
    <name type="scientific">Streblomastix strix</name>
    <dbReference type="NCBI Taxonomy" id="222440"/>
    <lineage>
        <taxon>Eukaryota</taxon>
        <taxon>Metamonada</taxon>
        <taxon>Preaxostyla</taxon>
        <taxon>Oxymonadida</taxon>
        <taxon>Streblomastigidae</taxon>
        <taxon>Streblomastix</taxon>
    </lineage>
</organism>
<protein>
    <submittedName>
        <fullName evidence="1">Uncharacterized protein</fullName>
    </submittedName>
</protein>